<feature type="non-terminal residue" evidence="1">
    <location>
        <position position="1"/>
    </location>
</feature>
<dbReference type="Proteomes" id="UP000308267">
    <property type="component" value="Unassembled WGS sequence"/>
</dbReference>
<gene>
    <name evidence="1" type="ORF">CRM22_000913</name>
</gene>
<organism evidence="1 2">
    <name type="scientific">Opisthorchis felineus</name>
    <dbReference type="NCBI Taxonomy" id="147828"/>
    <lineage>
        <taxon>Eukaryota</taxon>
        <taxon>Metazoa</taxon>
        <taxon>Spiralia</taxon>
        <taxon>Lophotrochozoa</taxon>
        <taxon>Platyhelminthes</taxon>
        <taxon>Trematoda</taxon>
        <taxon>Digenea</taxon>
        <taxon>Opisthorchiida</taxon>
        <taxon>Opisthorchiata</taxon>
        <taxon>Opisthorchiidae</taxon>
        <taxon>Opisthorchis</taxon>
    </lineage>
</organism>
<comment type="caution">
    <text evidence="1">The sequence shown here is derived from an EMBL/GenBank/DDBJ whole genome shotgun (WGS) entry which is preliminary data.</text>
</comment>
<accession>A0A4S2MJM0</accession>
<protein>
    <submittedName>
        <fullName evidence="1">Uncharacterized protein</fullName>
    </submittedName>
</protein>
<evidence type="ECO:0000313" key="1">
    <source>
        <dbReference type="EMBL" id="TGZ74467.1"/>
    </source>
</evidence>
<reference evidence="1 2" key="1">
    <citation type="journal article" date="2019" name="BMC Genomics">
        <title>New insights from Opisthorchis felineus genome: update on genomics of the epidemiologically important liver flukes.</title>
        <authorList>
            <person name="Ershov N.I."/>
            <person name="Mordvinov V.A."/>
            <person name="Prokhortchouk E.B."/>
            <person name="Pakharukova M.Y."/>
            <person name="Gunbin K.V."/>
            <person name="Ustyantsev K."/>
            <person name="Genaev M.A."/>
            <person name="Blinov A.G."/>
            <person name="Mazur A."/>
            <person name="Boulygina E."/>
            <person name="Tsygankova S."/>
            <person name="Khrameeva E."/>
            <person name="Chekanov N."/>
            <person name="Fan G."/>
            <person name="Xiao A."/>
            <person name="Zhang H."/>
            <person name="Xu X."/>
            <person name="Yang H."/>
            <person name="Solovyev V."/>
            <person name="Lee S.M."/>
            <person name="Liu X."/>
            <person name="Afonnikov D.A."/>
            <person name="Skryabin K.G."/>
        </authorList>
    </citation>
    <scope>NUCLEOTIDE SEQUENCE [LARGE SCALE GENOMIC DNA]</scope>
    <source>
        <strain evidence="1">AK-0245</strain>
        <tissue evidence="1">Whole organism</tissue>
    </source>
</reference>
<dbReference type="EMBL" id="SJOL01001796">
    <property type="protein sequence ID" value="TGZ74467.1"/>
    <property type="molecule type" value="Genomic_DNA"/>
</dbReference>
<evidence type="ECO:0000313" key="2">
    <source>
        <dbReference type="Proteomes" id="UP000308267"/>
    </source>
</evidence>
<proteinExistence type="predicted"/>
<dbReference type="AlphaFoldDB" id="A0A4S2MJM0"/>
<feature type="non-terminal residue" evidence="1">
    <location>
        <position position="102"/>
    </location>
</feature>
<sequence length="102" mass="12125">FWYIVDVVVTIYMLIRLEDKPPRKTLNRKDFREGLQSLPLSKTVRLCIKTNNFTPQKVYKWSLYIRRVYPPFVMNVLTTSDAVVTTAQPHKYTEFLSVPMLR</sequence>
<name>A0A4S2MJM0_OPIFE</name>
<keyword evidence="2" id="KW-1185">Reference proteome</keyword>